<keyword evidence="1" id="KW-0472">Membrane</keyword>
<dbReference type="EMBL" id="SNRW01008251">
    <property type="protein sequence ID" value="KAA6379825.1"/>
    <property type="molecule type" value="Genomic_DNA"/>
</dbReference>
<sequence length="104" mass="12111">MIATRKLGFGFGRVFLMGQCVFLTIINLYFIIESIKITITKYLEVYPCDNSDYYLAIQWFRFCEVSQLRNSPSSPARPIRPGRIENFERLICGFKTIQSIDAKQ</sequence>
<proteinExistence type="predicted"/>
<reference evidence="2 3" key="1">
    <citation type="submission" date="2019-03" db="EMBL/GenBank/DDBJ databases">
        <title>Single cell metagenomics reveals metabolic interactions within the superorganism composed of flagellate Streblomastix strix and complex community of Bacteroidetes bacteria on its surface.</title>
        <authorList>
            <person name="Treitli S.C."/>
            <person name="Kolisko M."/>
            <person name="Husnik F."/>
            <person name="Keeling P."/>
            <person name="Hampl V."/>
        </authorList>
    </citation>
    <scope>NUCLEOTIDE SEQUENCE [LARGE SCALE GENOMIC DNA]</scope>
    <source>
        <strain evidence="2">ST1C</strain>
    </source>
</reference>
<protein>
    <submittedName>
        <fullName evidence="2">Uncharacterized protein</fullName>
    </submittedName>
</protein>
<dbReference type="Proteomes" id="UP000324800">
    <property type="component" value="Unassembled WGS sequence"/>
</dbReference>
<gene>
    <name evidence="2" type="ORF">EZS28_024648</name>
</gene>
<feature type="transmembrane region" description="Helical" evidence="1">
    <location>
        <begin position="14"/>
        <end position="32"/>
    </location>
</feature>
<comment type="caution">
    <text evidence="2">The sequence shown here is derived from an EMBL/GenBank/DDBJ whole genome shotgun (WGS) entry which is preliminary data.</text>
</comment>
<keyword evidence="1" id="KW-0812">Transmembrane</keyword>
<evidence type="ECO:0000313" key="3">
    <source>
        <dbReference type="Proteomes" id="UP000324800"/>
    </source>
</evidence>
<name>A0A5J4VBG7_9EUKA</name>
<accession>A0A5J4VBG7</accession>
<dbReference type="AlphaFoldDB" id="A0A5J4VBG7"/>
<keyword evidence="1" id="KW-1133">Transmembrane helix</keyword>
<organism evidence="2 3">
    <name type="scientific">Streblomastix strix</name>
    <dbReference type="NCBI Taxonomy" id="222440"/>
    <lineage>
        <taxon>Eukaryota</taxon>
        <taxon>Metamonada</taxon>
        <taxon>Preaxostyla</taxon>
        <taxon>Oxymonadida</taxon>
        <taxon>Streblomastigidae</taxon>
        <taxon>Streblomastix</taxon>
    </lineage>
</organism>
<evidence type="ECO:0000256" key="1">
    <source>
        <dbReference type="SAM" id="Phobius"/>
    </source>
</evidence>
<evidence type="ECO:0000313" key="2">
    <source>
        <dbReference type="EMBL" id="KAA6379825.1"/>
    </source>
</evidence>